<name>A0A565ARP7_9BRAS</name>
<keyword evidence="4 6" id="KW-0804">Transcription</keyword>
<keyword evidence="3 6" id="KW-0805">Transcription regulation</keyword>
<dbReference type="InterPro" id="IPR019542">
    <property type="entry name" value="Enhancer_polycomb-like_N"/>
</dbReference>
<feature type="region of interest" description="Disordered" evidence="7">
    <location>
        <begin position="316"/>
        <end position="336"/>
    </location>
</feature>
<dbReference type="Proteomes" id="UP000489600">
    <property type="component" value="Unassembled WGS sequence"/>
</dbReference>
<accession>A0A565ARP7</accession>
<evidence type="ECO:0000259" key="8">
    <source>
        <dbReference type="Pfam" id="PF10513"/>
    </source>
</evidence>
<evidence type="ECO:0000313" key="10">
    <source>
        <dbReference type="Proteomes" id="UP000489600"/>
    </source>
</evidence>
<dbReference type="Pfam" id="PF10513">
    <property type="entry name" value="EPL1"/>
    <property type="match status" value="1"/>
</dbReference>
<dbReference type="GO" id="GO:0006357">
    <property type="term" value="P:regulation of transcription by RNA polymerase II"/>
    <property type="evidence" value="ECO:0007669"/>
    <property type="project" value="InterPro"/>
</dbReference>
<comment type="similarity">
    <text evidence="2 6">Belongs to the enhancer of polycomb family.</text>
</comment>
<dbReference type="EMBL" id="CABITT030000001">
    <property type="protein sequence ID" value="VVA91563.1"/>
    <property type="molecule type" value="Genomic_DNA"/>
</dbReference>
<comment type="caution">
    <text evidence="9">The sequence shown here is derived from an EMBL/GenBank/DDBJ whole genome shotgun (WGS) entry which is preliminary data.</text>
</comment>
<dbReference type="InterPro" id="IPR024943">
    <property type="entry name" value="Enhancer_polycomb"/>
</dbReference>
<evidence type="ECO:0000256" key="7">
    <source>
        <dbReference type="SAM" id="MobiDB-lite"/>
    </source>
</evidence>
<sequence>MSRLSFRPRPLDIHKKLPILKSFKDFEDEENPSSIARNSQLLRITNIEVDNEVRPQVPSKKLVSEIPTPQFLVVDTYERDYSRTFNQPSSYLRARGARAELGEFVEYDLDDEDDDWLYEFDKEQMILSPEMLEGIIFKLEVLDHKTRERAGFITPTLGSPVPVLLQLDAAIEALQSLPIKYGVFQAIYSYWKNKRERWQKPILRRLQPPPPVNDTNPYNVFRPREKAHRLHTRRMQRRENNAQSFEKLRQVRQNLDQAKTILEVLIKREEKKRDFMVSEVSLQRIQLKYKHETELLEDSLALSGFPLSTSYNFGSSEDEFMDSDDPTNTREHKRPFITNPRFTDSNLSRAQAVSIKQEVRRHGWLHKMNPIEPVMLFTKPLIPDKLAATGIIPPVDSRSGRARFQGRIGRGGRIVFDRWNPLNQTHINCGNSFYIAP</sequence>
<evidence type="ECO:0000313" key="9">
    <source>
        <dbReference type="EMBL" id="VVA91563.1"/>
    </source>
</evidence>
<evidence type="ECO:0000256" key="3">
    <source>
        <dbReference type="ARBA" id="ARBA00023015"/>
    </source>
</evidence>
<evidence type="ECO:0000256" key="1">
    <source>
        <dbReference type="ARBA" id="ARBA00004123"/>
    </source>
</evidence>
<evidence type="ECO:0000256" key="6">
    <source>
        <dbReference type="RuleBase" id="RU361124"/>
    </source>
</evidence>
<protein>
    <recommendedName>
        <fullName evidence="6">Enhancer of polycomb-like protein</fullName>
    </recommendedName>
</protein>
<proteinExistence type="inferred from homology"/>
<dbReference type="GO" id="GO:0005634">
    <property type="term" value="C:nucleus"/>
    <property type="evidence" value="ECO:0007669"/>
    <property type="project" value="UniProtKB-SubCell"/>
</dbReference>
<dbReference type="OrthoDB" id="435275at2759"/>
<comment type="subcellular location">
    <subcellularLocation>
        <location evidence="1 6">Nucleus</location>
    </subcellularLocation>
</comment>
<feature type="domain" description="Enhancer of polycomb-like N-terminal" evidence="8">
    <location>
        <begin position="42"/>
        <end position="140"/>
    </location>
</feature>
<dbReference type="GO" id="GO:0035267">
    <property type="term" value="C:NuA4 histone acetyltransferase complex"/>
    <property type="evidence" value="ECO:0007669"/>
    <property type="project" value="InterPro"/>
</dbReference>
<feature type="compositionally biased region" description="Acidic residues" evidence="7">
    <location>
        <begin position="316"/>
        <end position="325"/>
    </location>
</feature>
<evidence type="ECO:0000256" key="5">
    <source>
        <dbReference type="ARBA" id="ARBA00023242"/>
    </source>
</evidence>
<gene>
    <name evidence="9" type="ORF">ANE_LOCUS2008</name>
</gene>
<evidence type="ECO:0000256" key="4">
    <source>
        <dbReference type="ARBA" id="ARBA00023163"/>
    </source>
</evidence>
<dbReference type="AlphaFoldDB" id="A0A565ARP7"/>
<dbReference type="PANTHER" id="PTHR14898">
    <property type="entry name" value="ENHANCER OF POLYCOMB"/>
    <property type="match status" value="1"/>
</dbReference>
<evidence type="ECO:0000256" key="2">
    <source>
        <dbReference type="ARBA" id="ARBA00008035"/>
    </source>
</evidence>
<organism evidence="9 10">
    <name type="scientific">Arabis nemorensis</name>
    <dbReference type="NCBI Taxonomy" id="586526"/>
    <lineage>
        <taxon>Eukaryota</taxon>
        <taxon>Viridiplantae</taxon>
        <taxon>Streptophyta</taxon>
        <taxon>Embryophyta</taxon>
        <taxon>Tracheophyta</taxon>
        <taxon>Spermatophyta</taxon>
        <taxon>Magnoliopsida</taxon>
        <taxon>eudicotyledons</taxon>
        <taxon>Gunneridae</taxon>
        <taxon>Pentapetalae</taxon>
        <taxon>rosids</taxon>
        <taxon>malvids</taxon>
        <taxon>Brassicales</taxon>
        <taxon>Brassicaceae</taxon>
        <taxon>Arabideae</taxon>
        <taxon>Arabis</taxon>
    </lineage>
</organism>
<reference evidence="9" key="1">
    <citation type="submission" date="2019-07" db="EMBL/GenBank/DDBJ databases">
        <authorList>
            <person name="Dittberner H."/>
        </authorList>
    </citation>
    <scope>NUCLEOTIDE SEQUENCE [LARGE SCALE GENOMIC DNA]</scope>
</reference>
<keyword evidence="5 6" id="KW-0539">Nucleus</keyword>
<keyword evidence="10" id="KW-1185">Reference proteome</keyword>